<comment type="caution">
    <text evidence="6">The sequence shown here is derived from an EMBL/GenBank/DDBJ whole genome shotgun (WGS) entry which is preliminary data.</text>
</comment>
<dbReference type="InterPro" id="IPR041916">
    <property type="entry name" value="Anti_sigma_zinc_sf"/>
</dbReference>
<evidence type="ECO:0000256" key="1">
    <source>
        <dbReference type="ARBA" id="ARBA00023015"/>
    </source>
</evidence>
<evidence type="ECO:0000256" key="4">
    <source>
        <dbReference type="SAM" id="Phobius"/>
    </source>
</evidence>
<proteinExistence type="predicted"/>
<feature type="region of interest" description="Disordered" evidence="3">
    <location>
        <begin position="225"/>
        <end position="278"/>
    </location>
</feature>
<dbReference type="Proteomes" id="UP001237105">
    <property type="component" value="Unassembled WGS sequence"/>
</dbReference>
<feature type="region of interest" description="Disordered" evidence="3">
    <location>
        <begin position="128"/>
        <end position="181"/>
    </location>
</feature>
<evidence type="ECO:0000259" key="5">
    <source>
        <dbReference type="Pfam" id="PF13490"/>
    </source>
</evidence>
<dbReference type="Gene3D" id="1.10.10.1320">
    <property type="entry name" value="Anti-sigma factor, zinc-finger domain"/>
    <property type="match status" value="1"/>
</dbReference>
<keyword evidence="4" id="KW-0472">Membrane</keyword>
<evidence type="ECO:0000313" key="6">
    <source>
        <dbReference type="EMBL" id="MDI3416967.1"/>
    </source>
</evidence>
<evidence type="ECO:0000256" key="3">
    <source>
        <dbReference type="SAM" id="MobiDB-lite"/>
    </source>
</evidence>
<name>A0ABT6SQR2_9ACTN</name>
<feature type="region of interest" description="Disordered" evidence="3">
    <location>
        <begin position="326"/>
        <end position="378"/>
    </location>
</feature>
<sequence>MSGSRRNPAERHLAEQHLGDRLAALVDGELGHDSRERVLAHLATCAKCKAEADAQRSLKSYFASTAPPPPSDSFLARLQGLPAGGDDDRGDFSGPVTDPLFGMRADGVFGRGGNLFGYDPSGAHGGMLPGDALPGGPLSGGLLSGGPLADGPRADGPLPDGPLSDGPLSERALPDASPERGFRIHDVGRSLQERAAASRGRRFAFAAAGAVSLAAIALGGVSAGAPVPADPSADARGSKASPMRTQGANGNGARDTQRRRGSHPAAALPGSRPGALSAPMAATGVAAPEVPGVPLAPHRPRALRDWMASPMLTGSSVLSPLIRRPAFGFPQYPAQPKAKKQGERSGSSSDSEEPTQSTASTALPSAPPGSGTALSSGR</sequence>
<feature type="compositionally biased region" description="Low complexity" evidence="3">
    <location>
        <begin position="344"/>
        <end position="357"/>
    </location>
</feature>
<keyword evidence="1" id="KW-0805">Transcription regulation</keyword>
<organism evidence="6 7">
    <name type="scientific">Streptomyces luteolus</name>
    <dbReference type="NCBI Taxonomy" id="3043615"/>
    <lineage>
        <taxon>Bacteria</taxon>
        <taxon>Bacillati</taxon>
        <taxon>Actinomycetota</taxon>
        <taxon>Actinomycetes</taxon>
        <taxon>Kitasatosporales</taxon>
        <taxon>Streptomycetaceae</taxon>
        <taxon>Streptomyces</taxon>
    </lineage>
</organism>
<dbReference type="Pfam" id="PF13490">
    <property type="entry name" value="zf-HC2"/>
    <property type="match status" value="1"/>
</dbReference>
<gene>
    <name evidence="6" type="ORF">QIT00_00060</name>
</gene>
<keyword evidence="2" id="KW-0804">Transcription</keyword>
<feature type="compositionally biased region" description="Low complexity" evidence="3">
    <location>
        <begin position="145"/>
        <end position="169"/>
    </location>
</feature>
<accession>A0ABT6SQR2</accession>
<evidence type="ECO:0000256" key="2">
    <source>
        <dbReference type="ARBA" id="ARBA00023163"/>
    </source>
</evidence>
<dbReference type="InterPro" id="IPR027383">
    <property type="entry name" value="Znf_put"/>
</dbReference>
<feature type="transmembrane region" description="Helical" evidence="4">
    <location>
        <begin position="203"/>
        <end position="225"/>
    </location>
</feature>
<keyword evidence="7" id="KW-1185">Reference proteome</keyword>
<evidence type="ECO:0000313" key="7">
    <source>
        <dbReference type="Proteomes" id="UP001237105"/>
    </source>
</evidence>
<keyword evidence="4" id="KW-1133">Transmembrane helix</keyword>
<dbReference type="EMBL" id="JASCIS010000001">
    <property type="protein sequence ID" value="MDI3416967.1"/>
    <property type="molecule type" value="Genomic_DNA"/>
</dbReference>
<reference evidence="6 7" key="1">
    <citation type="submission" date="2023-05" db="EMBL/GenBank/DDBJ databases">
        <title>Draft genome sequence of Streptomyces sp. B-S-A12 isolated from a cave soil in Thailand.</title>
        <authorList>
            <person name="Chamroensaksri N."/>
            <person name="Muangham S."/>
        </authorList>
    </citation>
    <scope>NUCLEOTIDE SEQUENCE [LARGE SCALE GENOMIC DNA]</scope>
    <source>
        <strain evidence="6 7">B-S-A12</strain>
    </source>
</reference>
<keyword evidence="4" id="KW-0812">Transmembrane</keyword>
<protein>
    <submittedName>
        <fullName evidence="6">Zf-HC2 domain-containing protein</fullName>
    </submittedName>
</protein>
<dbReference type="RefSeq" id="WP_282532903.1">
    <property type="nucleotide sequence ID" value="NZ_JASCIS010000001.1"/>
</dbReference>
<feature type="domain" description="Putative zinc-finger" evidence="5">
    <location>
        <begin position="20"/>
        <end position="48"/>
    </location>
</feature>